<evidence type="ECO:0000313" key="2">
    <source>
        <dbReference type="RefSeq" id="XP_075107050.1"/>
    </source>
</evidence>
<accession>A0AC58UC40</accession>
<proteinExistence type="predicted"/>
<dbReference type="Proteomes" id="UP000790787">
    <property type="component" value="Chromosome 4"/>
</dbReference>
<name>A0AC58UC40_TOBAC</name>
<protein>
    <submittedName>
        <fullName evidence="2">Receptor-like protein 7</fullName>
    </submittedName>
</protein>
<reference evidence="2" key="2">
    <citation type="submission" date="2025-08" db="UniProtKB">
        <authorList>
            <consortium name="RefSeq"/>
        </authorList>
    </citation>
    <scope>IDENTIFICATION</scope>
    <source>
        <tissue evidence="2">Leaf</tissue>
    </source>
</reference>
<sequence>MPIPSLELVPNWVLAGSAADSMTTSMGCLFLVLVFVLQYPIIVLSSVLCSQDQSLALQQLKLKLTNMNLLLLIVNPMVTFPTQRQFPGIKAPIAVPGMDQDQSLALQQLKLKLTIHESSSSDCESNGHLPYPKTISWNQSTDCCTWDGVTCDRITGQITGLDLSCSQLHGTIDSNSTLFQLSHLRKLNLAYNNFSPSQISRKFGWFRSLTHLNLSYSGFSGRIPSEVSYLYKLISLDLSVDLEELRFGPHTFKLILQNLTQLRELDLTFTYISSALRSNFSSSLEILNLPGTGLSGKFPDDIFHLPKLQKLNLGSNSDLTGHFPKTRWNSSSSLRELDLSLSSFSGNIPDSIGHLKSLRFLDLSSCYFSGTIPQSIGNLIQLNNLRLFSNNFNSSLPSTISNLVQLVEFVISYNNFSGDIPNIFSNFTKLKSLSLSHNLFTGLFPSSVTNLAKLESLELSNCSITGPIPPITTEFRNLILLFLSDNSLSGEIPSWIFDLPSLKFLDMRSNQLTGQLKEFRYNLLEVLDLDENMLHGPILRLFSKLVNLTTLDLSTNNFSGGLDIGIFSNCKQLRHLGLSFNNLSVFSSHRDVAIPSSVGRLYASSYLSNNKIFGKIPDWVWSDWQSSLFYLNISSNFLTAIDPLYDFENLVYLDLGSNLIQGELPAPPPYMFLFIVPKNNFTGKLPSPLCRMSSLVILDLSSNSLSGVIPKCLGKYSEKSQFAEYKLEGTLPQTLANCRALEVLDLGDNLLNDTFPKWLGTFPRLQVLKRFFRNLKAMMISDGTGTRIAYIGEDLYHDSLTVSIKGQQLQLVRILSIFTTIDFSHNKFEGDVPKSIGNLSSLRGLNLSHNNLIGPIPQSFENLSVLESLDLSSNQHSGNIPQELAALKSLAVMNLSLNNLVGRIPRGPQLDTFENDSYSGNAGLCGFPLSRNCGDNEMPQQPPPFEADEEEDDPGLMDWRAVVIGYGCGVVFGLFMGYVIFLTGRPKWFVRIVNEEGYRMDKKIEAKRRRRKRRG</sequence>
<keyword evidence="1" id="KW-1185">Reference proteome</keyword>
<gene>
    <name evidence="2" type="primary">LOC107780067</name>
</gene>
<organism evidence="1 2">
    <name type="scientific">Nicotiana tabacum</name>
    <name type="common">Common tobacco</name>
    <dbReference type="NCBI Taxonomy" id="4097"/>
    <lineage>
        <taxon>Eukaryota</taxon>
        <taxon>Viridiplantae</taxon>
        <taxon>Streptophyta</taxon>
        <taxon>Embryophyta</taxon>
        <taxon>Tracheophyta</taxon>
        <taxon>Spermatophyta</taxon>
        <taxon>Magnoliopsida</taxon>
        <taxon>eudicotyledons</taxon>
        <taxon>Gunneridae</taxon>
        <taxon>Pentapetalae</taxon>
        <taxon>asterids</taxon>
        <taxon>lamiids</taxon>
        <taxon>Solanales</taxon>
        <taxon>Solanaceae</taxon>
        <taxon>Nicotianoideae</taxon>
        <taxon>Nicotianeae</taxon>
        <taxon>Nicotiana</taxon>
    </lineage>
</organism>
<reference evidence="1" key="1">
    <citation type="journal article" date="2014" name="Nat. Commun.">
        <title>The tobacco genome sequence and its comparison with those of tomato and potato.</title>
        <authorList>
            <person name="Sierro N."/>
            <person name="Battey J.N."/>
            <person name="Ouadi S."/>
            <person name="Bakaher N."/>
            <person name="Bovet L."/>
            <person name="Willig A."/>
            <person name="Goepfert S."/>
            <person name="Peitsch M.C."/>
            <person name="Ivanov N.V."/>
        </authorList>
    </citation>
    <scope>NUCLEOTIDE SEQUENCE [LARGE SCALE GENOMIC DNA]</scope>
</reference>
<dbReference type="RefSeq" id="XP_075107050.1">
    <property type="nucleotide sequence ID" value="XM_075250949.1"/>
</dbReference>
<evidence type="ECO:0000313" key="1">
    <source>
        <dbReference type="Proteomes" id="UP000790787"/>
    </source>
</evidence>